<evidence type="ECO:0000259" key="1">
    <source>
        <dbReference type="SMART" id="SM00460"/>
    </source>
</evidence>
<dbReference type="EMBL" id="FWFS01000009">
    <property type="protein sequence ID" value="SLN56911.1"/>
    <property type="molecule type" value="Genomic_DNA"/>
</dbReference>
<dbReference type="OrthoDB" id="5438043at2"/>
<dbReference type="InterPro" id="IPR002931">
    <property type="entry name" value="Transglutaminase-like"/>
</dbReference>
<dbReference type="InterPro" id="IPR038765">
    <property type="entry name" value="Papain-like_cys_pep_sf"/>
</dbReference>
<feature type="domain" description="Transglutaminase-like" evidence="1">
    <location>
        <begin position="158"/>
        <end position="218"/>
    </location>
</feature>
<evidence type="ECO:0000313" key="2">
    <source>
        <dbReference type="EMBL" id="SLN56911.1"/>
    </source>
</evidence>
<sequence length="258" mass="27799">MRFLIDVHMDYQLAQPETALLAIEAAQCAGQTLCAQSLDLGGASVQRIACAQNIGERIWADVDVARLDLRYRAEVEVTRPAVTLSGRAANGLPDLPAGVLPYVRPSRFCQSDLFATFVEQSFGTLEGGDKVAAILDWVRGHMAYVPGSSNAATTATDSFVARQGVCRDYTHLVCALARAANIPARYASVYGADVSPPDFHAVAEVWLEDAWHLVDATGMCQAQDLVVICVGRDAADVAFLETRDWAQPLTQTVSVTRA</sequence>
<dbReference type="SMART" id="SM00460">
    <property type="entry name" value="TGc"/>
    <property type="match status" value="1"/>
</dbReference>
<dbReference type="PANTHER" id="PTHR33490">
    <property type="entry name" value="BLR5614 PROTEIN-RELATED"/>
    <property type="match status" value="1"/>
</dbReference>
<protein>
    <submittedName>
        <fullName evidence="2">Transglutaminase-like superfamily protein</fullName>
    </submittedName>
</protein>
<dbReference type="Gene3D" id="3.10.620.30">
    <property type="match status" value="1"/>
</dbReference>
<reference evidence="2 3" key="1">
    <citation type="submission" date="2017-03" db="EMBL/GenBank/DDBJ databases">
        <authorList>
            <person name="Afonso C.L."/>
            <person name="Miller P.J."/>
            <person name="Scott M.A."/>
            <person name="Spackman E."/>
            <person name="Goraichik I."/>
            <person name="Dimitrov K.M."/>
            <person name="Suarez D.L."/>
            <person name="Swayne D.E."/>
        </authorList>
    </citation>
    <scope>NUCLEOTIDE SEQUENCE [LARGE SCALE GENOMIC DNA]</scope>
    <source>
        <strain evidence="2 3">CECT 8620</strain>
    </source>
</reference>
<keyword evidence="3" id="KW-1185">Reference proteome</keyword>
<dbReference type="SUPFAM" id="SSF54001">
    <property type="entry name" value="Cysteine proteinases"/>
    <property type="match status" value="1"/>
</dbReference>
<dbReference type="Proteomes" id="UP000193862">
    <property type="component" value="Unassembled WGS sequence"/>
</dbReference>
<dbReference type="AlphaFoldDB" id="A0A1Y5T6C4"/>
<name>A0A1Y5T6C4_9RHOB</name>
<dbReference type="Gene3D" id="2.60.40.2250">
    <property type="match status" value="1"/>
</dbReference>
<gene>
    <name evidence="2" type="ORF">AQS8620_02511</name>
</gene>
<dbReference type="PANTHER" id="PTHR33490:SF12">
    <property type="entry name" value="BLL5557 PROTEIN"/>
    <property type="match status" value="1"/>
</dbReference>
<evidence type="ECO:0000313" key="3">
    <source>
        <dbReference type="Proteomes" id="UP000193862"/>
    </source>
</evidence>
<dbReference type="Pfam" id="PF01841">
    <property type="entry name" value="Transglut_core"/>
    <property type="match status" value="1"/>
</dbReference>
<proteinExistence type="predicted"/>
<dbReference type="RefSeq" id="WP_085837222.1">
    <property type="nucleotide sequence ID" value="NZ_FWFS01000009.1"/>
</dbReference>
<accession>A0A1Y5T6C4</accession>
<organism evidence="2 3">
    <name type="scientific">Aquimixticola soesokkakensis</name>
    <dbReference type="NCBI Taxonomy" id="1519096"/>
    <lineage>
        <taxon>Bacteria</taxon>
        <taxon>Pseudomonadati</taxon>
        <taxon>Pseudomonadota</taxon>
        <taxon>Alphaproteobacteria</taxon>
        <taxon>Rhodobacterales</taxon>
        <taxon>Paracoccaceae</taxon>
        <taxon>Aquimixticola</taxon>
    </lineage>
</organism>